<dbReference type="AlphaFoldDB" id="A0A1X9LK52"/>
<dbReference type="KEGG" id="cphy:B5808_10190"/>
<feature type="transmembrane region" description="Helical" evidence="8">
    <location>
        <begin position="201"/>
        <end position="219"/>
    </location>
</feature>
<feature type="transmembrane region" description="Helical" evidence="8">
    <location>
        <begin position="164"/>
        <end position="189"/>
    </location>
</feature>
<evidence type="ECO:0000256" key="2">
    <source>
        <dbReference type="ARBA" id="ARBA00022448"/>
    </source>
</evidence>
<dbReference type="GO" id="GO:0022857">
    <property type="term" value="F:transmembrane transporter activity"/>
    <property type="evidence" value="ECO:0007669"/>
    <property type="project" value="InterPro"/>
</dbReference>
<feature type="region of interest" description="Disordered" evidence="7">
    <location>
        <begin position="1"/>
        <end position="22"/>
    </location>
</feature>
<dbReference type="InterPro" id="IPR036259">
    <property type="entry name" value="MFS_trans_sf"/>
</dbReference>
<evidence type="ECO:0000313" key="11">
    <source>
        <dbReference type="Proteomes" id="UP000192775"/>
    </source>
</evidence>
<sequence>MTEPGAEPPASPPTSSEPAARRSHLVDLTPLRSSPAFARLWIGEAVAGIGGQMTVVAVMLQIYDFTGSTTAVSGVALFALVPMVVFGLYGGMLADAFDRRAVALVSAIVAWGSTATIALLAWTGLESVWLLYVLTMLNTVASTVITTTRSAIYPRLLPRELLPAAAAMHGIAMGAMVTVGPALAGVLVATVGFGPTYTVDVVLFVTAFLGIATLPRILPEGEVQRPGLESLRYGLAFLRRAPNIRAGFLVDIIAMTFGQPRVLFPAVGAVVLGGGAVTAGVLTASTAVGAMVCGLLSGRLGAVRWQGRAIARAVQVYGLCIAGFAVVLLVATLLGGNADEDFGGASIAAIAVAALFLAGSGAADNVSAVFRSTMLQTAVPDNMRGRLQGVFTVVVTGGPRLGDLYVGALALVAAAWFPPLLGGIVIVVLAGVVLRVTRSFREYDGLDPKP</sequence>
<proteinExistence type="predicted"/>
<reference evidence="10 11" key="1">
    <citation type="submission" date="2017-04" db="EMBL/GenBank/DDBJ databases">
        <authorList>
            <person name="Afonso C.L."/>
            <person name="Miller P.J."/>
            <person name="Scott M.A."/>
            <person name="Spackman E."/>
            <person name="Goraichik I."/>
            <person name="Dimitrov K.M."/>
            <person name="Suarez D.L."/>
            <person name="Swayne D.E."/>
        </authorList>
    </citation>
    <scope>NUCLEOTIDE SEQUENCE [LARGE SCALE GENOMIC DNA]</scope>
    <source>
        <strain evidence="11">XA(T)</strain>
    </source>
</reference>
<dbReference type="RefSeq" id="WP_085019691.1">
    <property type="nucleotide sequence ID" value="NZ_BMHD01000001.1"/>
</dbReference>
<dbReference type="CDD" id="cd06173">
    <property type="entry name" value="MFS_MefA_like"/>
    <property type="match status" value="1"/>
</dbReference>
<feature type="domain" description="Major facilitator superfamily (MFS) profile" evidence="9">
    <location>
        <begin position="199"/>
        <end position="450"/>
    </location>
</feature>
<feature type="transmembrane region" description="Helical" evidence="8">
    <location>
        <begin position="129"/>
        <end position="152"/>
    </location>
</feature>
<evidence type="ECO:0000259" key="9">
    <source>
        <dbReference type="PROSITE" id="PS50850"/>
    </source>
</evidence>
<evidence type="ECO:0000256" key="4">
    <source>
        <dbReference type="ARBA" id="ARBA00022692"/>
    </source>
</evidence>
<evidence type="ECO:0000256" key="3">
    <source>
        <dbReference type="ARBA" id="ARBA00022475"/>
    </source>
</evidence>
<organism evidence="10 11">
    <name type="scientific">Cnuibacter physcomitrellae</name>
    <dbReference type="NCBI Taxonomy" id="1619308"/>
    <lineage>
        <taxon>Bacteria</taxon>
        <taxon>Bacillati</taxon>
        <taxon>Actinomycetota</taxon>
        <taxon>Actinomycetes</taxon>
        <taxon>Micrococcales</taxon>
        <taxon>Microbacteriaceae</taxon>
        <taxon>Cnuibacter</taxon>
    </lineage>
</organism>
<dbReference type="InterPro" id="IPR020846">
    <property type="entry name" value="MFS_dom"/>
</dbReference>
<accession>A0A1X9LK52</accession>
<keyword evidence="4 8" id="KW-0812">Transmembrane</keyword>
<dbReference type="SUPFAM" id="SSF103473">
    <property type="entry name" value="MFS general substrate transporter"/>
    <property type="match status" value="1"/>
</dbReference>
<evidence type="ECO:0000256" key="7">
    <source>
        <dbReference type="SAM" id="MobiDB-lite"/>
    </source>
</evidence>
<evidence type="ECO:0000256" key="8">
    <source>
        <dbReference type="SAM" id="Phobius"/>
    </source>
</evidence>
<feature type="transmembrane region" description="Helical" evidence="8">
    <location>
        <begin position="40"/>
        <end position="63"/>
    </location>
</feature>
<dbReference type="InterPro" id="IPR010290">
    <property type="entry name" value="TM_effector"/>
</dbReference>
<keyword evidence="3" id="KW-1003">Cell membrane</keyword>
<protein>
    <submittedName>
        <fullName evidence="10">MFS transporter</fullName>
    </submittedName>
</protein>
<evidence type="ECO:0000313" key="10">
    <source>
        <dbReference type="EMBL" id="ARJ05553.1"/>
    </source>
</evidence>
<dbReference type="EMBL" id="CP020715">
    <property type="protein sequence ID" value="ARJ05553.1"/>
    <property type="molecule type" value="Genomic_DNA"/>
</dbReference>
<keyword evidence="2" id="KW-0813">Transport</keyword>
<feature type="transmembrane region" description="Helical" evidence="8">
    <location>
        <begin position="69"/>
        <end position="89"/>
    </location>
</feature>
<dbReference type="Gene3D" id="1.20.1250.20">
    <property type="entry name" value="MFS general substrate transporter like domains"/>
    <property type="match status" value="1"/>
</dbReference>
<keyword evidence="11" id="KW-1185">Reference proteome</keyword>
<feature type="transmembrane region" description="Helical" evidence="8">
    <location>
        <begin position="342"/>
        <end position="363"/>
    </location>
</feature>
<feature type="transmembrane region" description="Helical" evidence="8">
    <location>
        <begin position="316"/>
        <end position="336"/>
    </location>
</feature>
<feature type="compositionally biased region" description="Pro residues" evidence="7">
    <location>
        <begin position="1"/>
        <end position="12"/>
    </location>
</feature>
<dbReference type="PROSITE" id="PS50850">
    <property type="entry name" value="MFS"/>
    <property type="match status" value="1"/>
</dbReference>
<keyword evidence="6 8" id="KW-0472">Membrane</keyword>
<feature type="transmembrane region" description="Helical" evidence="8">
    <location>
        <begin position="408"/>
        <end position="434"/>
    </location>
</feature>
<dbReference type="STRING" id="1619308.B5808_10190"/>
<name>A0A1X9LK52_9MICO</name>
<keyword evidence="5 8" id="KW-1133">Transmembrane helix</keyword>
<gene>
    <name evidence="10" type="ORF">B5808_10190</name>
</gene>
<dbReference type="Proteomes" id="UP000192775">
    <property type="component" value="Chromosome"/>
</dbReference>
<dbReference type="Pfam" id="PF05977">
    <property type="entry name" value="MFS_3"/>
    <property type="match status" value="1"/>
</dbReference>
<comment type="subcellular location">
    <subcellularLocation>
        <location evidence="1">Cell inner membrane</location>
        <topology evidence="1">Multi-pass membrane protein</topology>
    </subcellularLocation>
</comment>
<dbReference type="GO" id="GO:0005886">
    <property type="term" value="C:plasma membrane"/>
    <property type="evidence" value="ECO:0007669"/>
    <property type="project" value="UniProtKB-SubCell"/>
</dbReference>
<evidence type="ECO:0000256" key="1">
    <source>
        <dbReference type="ARBA" id="ARBA00004429"/>
    </source>
</evidence>
<feature type="transmembrane region" description="Helical" evidence="8">
    <location>
        <begin position="263"/>
        <end position="296"/>
    </location>
</feature>
<dbReference type="PANTHER" id="PTHR23513">
    <property type="entry name" value="INTEGRAL MEMBRANE EFFLUX PROTEIN-RELATED"/>
    <property type="match status" value="1"/>
</dbReference>
<dbReference type="PANTHER" id="PTHR23513:SF9">
    <property type="entry name" value="ENTEROBACTIN EXPORTER ENTS"/>
    <property type="match status" value="1"/>
</dbReference>
<evidence type="ECO:0000256" key="6">
    <source>
        <dbReference type="ARBA" id="ARBA00023136"/>
    </source>
</evidence>
<feature type="transmembrane region" description="Helical" evidence="8">
    <location>
        <begin position="101"/>
        <end position="123"/>
    </location>
</feature>
<evidence type="ECO:0000256" key="5">
    <source>
        <dbReference type="ARBA" id="ARBA00022989"/>
    </source>
</evidence>